<name>A0A8C9UH25_SERCA</name>
<keyword evidence="2" id="KW-1185">Reference proteome</keyword>
<evidence type="ECO:0000313" key="2">
    <source>
        <dbReference type="Proteomes" id="UP000694409"/>
    </source>
</evidence>
<accession>A0A8C9UH25</accession>
<protein>
    <submittedName>
        <fullName evidence="1">Uncharacterized protein</fullName>
    </submittedName>
</protein>
<organism evidence="1 2">
    <name type="scientific">Serinus canaria</name>
    <name type="common">Island canary</name>
    <name type="synonym">Fringilla canaria</name>
    <dbReference type="NCBI Taxonomy" id="9135"/>
    <lineage>
        <taxon>Eukaryota</taxon>
        <taxon>Metazoa</taxon>
        <taxon>Chordata</taxon>
        <taxon>Craniata</taxon>
        <taxon>Vertebrata</taxon>
        <taxon>Euteleostomi</taxon>
        <taxon>Archelosauria</taxon>
        <taxon>Archosauria</taxon>
        <taxon>Dinosauria</taxon>
        <taxon>Saurischia</taxon>
        <taxon>Theropoda</taxon>
        <taxon>Coelurosauria</taxon>
        <taxon>Aves</taxon>
        <taxon>Neognathae</taxon>
        <taxon>Neoaves</taxon>
        <taxon>Telluraves</taxon>
        <taxon>Australaves</taxon>
        <taxon>Passeriformes</taxon>
        <taxon>Passeroidea</taxon>
        <taxon>Fringillidae</taxon>
        <taxon>Carduelinae</taxon>
        <taxon>Serinus</taxon>
    </lineage>
</organism>
<dbReference type="Proteomes" id="UP000694409">
    <property type="component" value="Unassembled WGS sequence"/>
</dbReference>
<evidence type="ECO:0000313" key="1">
    <source>
        <dbReference type="Ensembl" id="ENSSCAP00000021257.1"/>
    </source>
</evidence>
<dbReference type="AlphaFoldDB" id="A0A8C9UH25"/>
<dbReference type="GeneTree" id="ENSGT01080000257700"/>
<dbReference type="OMA" id="IPLWVRN"/>
<reference evidence="1" key="2">
    <citation type="submission" date="2025-09" db="UniProtKB">
        <authorList>
            <consortium name="Ensembl"/>
        </authorList>
    </citation>
    <scope>IDENTIFICATION</scope>
</reference>
<sequence length="98" mass="11223">LHHGSRMDLLQSQQGHKQLTEQDKVFLEQYKAQKEAEMLQYKNELGQLKLRIYQAQSDIPLWVRNCGVGRGRCLSLAGTGWFPTGISTNVHIWTSHST</sequence>
<proteinExistence type="predicted"/>
<dbReference type="Ensembl" id="ENSSCAT00000023711.1">
    <property type="protein sequence ID" value="ENSSCAP00000021257.1"/>
    <property type="gene ID" value="ENSSCAG00000015296.1"/>
</dbReference>
<reference evidence="1" key="1">
    <citation type="submission" date="2025-08" db="UniProtKB">
        <authorList>
            <consortium name="Ensembl"/>
        </authorList>
    </citation>
    <scope>IDENTIFICATION</scope>
</reference>